<evidence type="ECO:0000313" key="3">
    <source>
        <dbReference type="Proteomes" id="UP001178507"/>
    </source>
</evidence>
<dbReference type="AlphaFoldDB" id="A0AA36NFN7"/>
<feature type="domain" description="Ribosomal RNA large subunit methyltransferase K/L-like methyltransferase" evidence="1">
    <location>
        <begin position="248"/>
        <end position="402"/>
    </location>
</feature>
<dbReference type="Gene3D" id="3.40.50.150">
    <property type="entry name" value="Vaccinia Virus protein VP39"/>
    <property type="match status" value="1"/>
</dbReference>
<sequence>MLVYVKGASEHVTQTTLEQVRLALDKGRWRDGSYEAGLVRADGCVARMVRLAITADCWDSVKKVVPPAELSVKRQLEDLSIPEPGSVRVTSDGKIFLETSMEVLAERVVCLSMVERVFLCLREEELSEEHQLFRDGPNYWLLQEWIRGVNWAAAFKVIDEMHGQRPRAWMLDSKRHGSRGSSMRAFDRLIMQQKVRDVLHQLLPEFGCDHHPYNADLMVYVFISATLGFVGVPLLHRRVKQGYFPHKGLHHSLCWGLAATAGLKAGEMVIDPMAGKGVVLLEAAAFWPACCYQGLELDVQQLVQAQANLCYAQERGVLPLGQSVGFVRADCRNLPLADGSVDVVLSDLPYGRQYGSEEENHALYAAALLEIARVLTVKGRAVLITSDTDSNNEAMAAATLRAQLHTVRRVGFRFGGNKDRVRCAMYCLVTQATASTAKTADLFDWSCIRRVEATPGFVWKAAKPLLQVYVPLKATGGQARERVLRQKDGGASKMQAFAHARPALECYALDELGIACSLYRIAGRRIPML</sequence>
<proteinExistence type="predicted"/>
<dbReference type="CDD" id="cd02440">
    <property type="entry name" value="AdoMet_MTases"/>
    <property type="match status" value="1"/>
</dbReference>
<dbReference type="PANTHER" id="PTHR14911">
    <property type="entry name" value="THUMP DOMAIN-CONTAINING"/>
    <property type="match status" value="1"/>
</dbReference>
<protein>
    <recommendedName>
        <fullName evidence="1">Ribosomal RNA large subunit methyltransferase K/L-like methyltransferase domain-containing protein</fullName>
    </recommendedName>
</protein>
<name>A0AA36NFN7_9DINO</name>
<dbReference type="GO" id="GO:0043527">
    <property type="term" value="C:tRNA methyltransferase complex"/>
    <property type="evidence" value="ECO:0007669"/>
    <property type="project" value="UniProtKB-ARBA"/>
</dbReference>
<reference evidence="2" key="1">
    <citation type="submission" date="2023-08" db="EMBL/GenBank/DDBJ databases">
        <authorList>
            <person name="Chen Y."/>
            <person name="Shah S."/>
            <person name="Dougan E. K."/>
            <person name="Thang M."/>
            <person name="Chan C."/>
        </authorList>
    </citation>
    <scope>NUCLEOTIDE SEQUENCE</scope>
</reference>
<gene>
    <name evidence="2" type="ORF">EVOR1521_LOCUS23703</name>
</gene>
<dbReference type="PANTHER" id="PTHR14911:SF13">
    <property type="entry name" value="TRNA (GUANINE(6)-N2)-METHYLTRANSFERASE THUMP3"/>
    <property type="match status" value="1"/>
</dbReference>
<dbReference type="Proteomes" id="UP001178507">
    <property type="component" value="Unassembled WGS sequence"/>
</dbReference>
<dbReference type="GO" id="GO:0030488">
    <property type="term" value="P:tRNA methylation"/>
    <property type="evidence" value="ECO:0007669"/>
    <property type="project" value="TreeGrafter"/>
</dbReference>
<dbReference type="EMBL" id="CAUJNA010003369">
    <property type="protein sequence ID" value="CAJ1400358.1"/>
    <property type="molecule type" value="Genomic_DNA"/>
</dbReference>
<dbReference type="InterPro" id="IPR000241">
    <property type="entry name" value="RlmKL-like_Mtase"/>
</dbReference>
<dbReference type="InterPro" id="IPR029063">
    <property type="entry name" value="SAM-dependent_MTases_sf"/>
</dbReference>
<evidence type="ECO:0000313" key="2">
    <source>
        <dbReference type="EMBL" id="CAJ1400358.1"/>
    </source>
</evidence>
<dbReference type="SUPFAM" id="SSF53335">
    <property type="entry name" value="S-adenosyl-L-methionine-dependent methyltransferases"/>
    <property type="match status" value="1"/>
</dbReference>
<keyword evidence="3" id="KW-1185">Reference proteome</keyword>
<dbReference type="GO" id="GO:0016423">
    <property type="term" value="F:tRNA (guanine) methyltransferase activity"/>
    <property type="evidence" value="ECO:0007669"/>
    <property type="project" value="TreeGrafter"/>
</dbReference>
<dbReference type="Pfam" id="PF01170">
    <property type="entry name" value="UPF0020"/>
    <property type="match status" value="1"/>
</dbReference>
<comment type="caution">
    <text evidence="2">The sequence shown here is derived from an EMBL/GenBank/DDBJ whole genome shotgun (WGS) entry which is preliminary data.</text>
</comment>
<organism evidence="2 3">
    <name type="scientific">Effrenium voratum</name>
    <dbReference type="NCBI Taxonomy" id="2562239"/>
    <lineage>
        <taxon>Eukaryota</taxon>
        <taxon>Sar</taxon>
        <taxon>Alveolata</taxon>
        <taxon>Dinophyceae</taxon>
        <taxon>Suessiales</taxon>
        <taxon>Symbiodiniaceae</taxon>
        <taxon>Effrenium</taxon>
    </lineage>
</organism>
<evidence type="ECO:0000259" key="1">
    <source>
        <dbReference type="Pfam" id="PF01170"/>
    </source>
</evidence>
<accession>A0AA36NFN7</accession>